<comment type="caution">
    <text evidence="1">The sequence shown here is derived from an EMBL/GenBank/DDBJ whole genome shotgun (WGS) entry which is preliminary data.</text>
</comment>
<dbReference type="AlphaFoldDB" id="A0A9X2RAL8"/>
<dbReference type="RefSeq" id="WP_241551351.1">
    <property type="nucleotide sequence ID" value="NZ_JANCNS010000002.1"/>
</dbReference>
<accession>A0A9X2RAL8</accession>
<keyword evidence="2" id="KW-1185">Reference proteome</keyword>
<dbReference type="Proteomes" id="UP001155280">
    <property type="component" value="Unassembled WGS sequence"/>
</dbReference>
<dbReference type="EMBL" id="JANCNS010000002">
    <property type="protein sequence ID" value="MCP9200589.1"/>
    <property type="molecule type" value="Genomic_DNA"/>
</dbReference>
<gene>
    <name evidence="1" type="ORF">MKO06_11760</name>
</gene>
<evidence type="ECO:0008006" key="3">
    <source>
        <dbReference type="Google" id="ProtNLM"/>
    </source>
</evidence>
<proteinExistence type="predicted"/>
<sequence>MEPLKNIRFKKKTAERFQEFSRTHFKTHSEALATMLDFFFYNEISPKEKLGPTGRKIENSLKKRMNAIIAIMKDVEKNKANPTLAILQSLLEGNEPKKKTLILEKNSSRKEDQKKY</sequence>
<protein>
    <recommendedName>
        <fullName evidence="3">Golgi family protein P55</fullName>
    </recommendedName>
</protein>
<organism evidence="1 2">
    <name type="scientific">Christiangramia oceanisediminis</name>
    <dbReference type="NCBI Taxonomy" id="2920386"/>
    <lineage>
        <taxon>Bacteria</taxon>
        <taxon>Pseudomonadati</taxon>
        <taxon>Bacteroidota</taxon>
        <taxon>Flavobacteriia</taxon>
        <taxon>Flavobacteriales</taxon>
        <taxon>Flavobacteriaceae</taxon>
        <taxon>Christiangramia</taxon>
    </lineage>
</organism>
<evidence type="ECO:0000313" key="2">
    <source>
        <dbReference type="Proteomes" id="UP001155280"/>
    </source>
</evidence>
<name>A0A9X2RAL8_9FLAO</name>
<evidence type="ECO:0000313" key="1">
    <source>
        <dbReference type="EMBL" id="MCP9200589.1"/>
    </source>
</evidence>
<dbReference type="NCBIfam" id="NF041200">
    <property type="entry name" value="mob_BfmA_Nterm"/>
    <property type="match status" value="1"/>
</dbReference>
<reference evidence="1" key="1">
    <citation type="submission" date="2022-07" db="EMBL/GenBank/DDBJ databases">
        <title>Gramela sediminis sp. nov., isolated from deep-sea sediment of the Indian Ocean.</title>
        <authorList>
            <person name="Shi H."/>
        </authorList>
    </citation>
    <scope>NUCLEOTIDE SEQUENCE</scope>
    <source>
        <strain evidence="1">GC03-9</strain>
    </source>
</reference>
<dbReference type="InterPro" id="IPR048012">
    <property type="entry name" value="BfmA-like_N"/>
</dbReference>